<organism evidence="4 5">
    <name type="scientific">Candidatus Chisholmbacteria bacterium RIFCSPHIGHO2_01_FULL_49_18</name>
    <dbReference type="NCBI Taxonomy" id="1797590"/>
    <lineage>
        <taxon>Bacteria</taxon>
        <taxon>Candidatus Chisholmiibacteriota</taxon>
    </lineage>
</organism>
<evidence type="ECO:0000256" key="2">
    <source>
        <dbReference type="ARBA" id="ARBA00022679"/>
    </source>
</evidence>
<keyword evidence="3" id="KW-0949">S-adenosyl-L-methionine</keyword>
<reference evidence="4 5" key="1">
    <citation type="journal article" date="2016" name="Nat. Commun.">
        <title>Thousands of microbial genomes shed light on interconnected biogeochemical processes in an aquifer system.</title>
        <authorList>
            <person name="Anantharaman K."/>
            <person name="Brown C.T."/>
            <person name="Hug L.A."/>
            <person name="Sharon I."/>
            <person name="Castelle C.J."/>
            <person name="Probst A.J."/>
            <person name="Thomas B.C."/>
            <person name="Singh A."/>
            <person name="Wilkins M.J."/>
            <person name="Karaoz U."/>
            <person name="Brodie E.L."/>
            <person name="Williams K.H."/>
            <person name="Hubbard S.S."/>
            <person name="Banfield J.F."/>
        </authorList>
    </citation>
    <scope>NUCLEOTIDE SEQUENCE [LARGE SCALE GENOMIC DNA]</scope>
</reference>
<name>A0A1G1VKU6_9BACT</name>
<protein>
    <recommendedName>
        <fullName evidence="6">Methyltransferase</fullName>
    </recommendedName>
</protein>
<dbReference type="GO" id="GO:0008171">
    <property type="term" value="F:O-methyltransferase activity"/>
    <property type="evidence" value="ECO:0007669"/>
    <property type="project" value="InterPro"/>
</dbReference>
<dbReference type="AlphaFoldDB" id="A0A1G1VKU6"/>
<evidence type="ECO:0000313" key="5">
    <source>
        <dbReference type="Proteomes" id="UP000179069"/>
    </source>
</evidence>
<sequence>MMKKIQVTVEQILKQIEDRPDAFPITAEPETGQMLAAIIQLIDASEVLEIGTNYVYTMICMARALEPTGSVSTIDIEDKAIPYFKQLPKKLKR</sequence>
<evidence type="ECO:0008006" key="6">
    <source>
        <dbReference type="Google" id="ProtNLM"/>
    </source>
</evidence>
<dbReference type="Pfam" id="PF01596">
    <property type="entry name" value="Methyltransf_3"/>
    <property type="match status" value="1"/>
</dbReference>
<proteinExistence type="predicted"/>
<dbReference type="SUPFAM" id="SSF53335">
    <property type="entry name" value="S-adenosyl-L-methionine-dependent methyltransferases"/>
    <property type="match status" value="1"/>
</dbReference>
<dbReference type="InterPro" id="IPR029063">
    <property type="entry name" value="SAM-dependent_MTases_sf"/>
</dbReference>
<dbReference type="Proteomes" id="UP000179069">
    <property type="component" value="Unassembled WGS sequence"/>
</dbReference>
<evidence type="ECO:0000256" key="3">
    <source>
        <dbReference type="ARBA" id="ARBA00022691"/>
    </source>
</evidence>
<dbReference type="Gene3D" id="3.40.50.150">
    <property type="entry name" value="Vaccinia Virus protein VP39"/>
    <property type="match status" value="1"/>
</dbReference>
<evidence type="ECO:0000313" key="4">
    <source>
        <dbReference type="EMBL" id="OGY16033.1"/>
    </source>
</evidence>
<evidence type="ECO:0000256" key="1">
    <source>
        <dbReference type="ARBA" id="ARBA00022603"/>
    </source>
</evidence>
<accession>A0A1G1VKU6</accession>
<dbReference type="GO" id="GO:0032259">
    <property type="term" value="P:methylation"/>
    <property type="evidence" value="ECO:0007669"/>
    <property type="project" value="UniProtKB-KW"/>
</dbReference>
<comment type="caution">
    <text evidence="4">The sequence shown here is derived from an EMBL/GenBank/DDBJ whole genome shotgun (WGS) entry which is preliminary data.</text>
</comment>
<dbReference type="InterPro" id="IPR002935">
    <property type="entry name" value="SAM_O-MeTrfase"/>
</dbReference>
<dbReference type="EMBL" id="MHCI01000020">
    <property type="protein sequence ID" value="OGY16033.1"/>
    <property type="molecule type" value="Genomic_DNA"/>
</dbReference>
<keyword evidence="2" id="KW-0808">Transferase</keyword>
<gene>
    <name evidence="4" type="ORF">A2785_02590</name>
</gene>
<keyword evidence="1" id="KW-0489">Methyltransferase</keyword>